<dbReference type="RefSeq" id="WP_138424863.1">
    <property type="nucleotide sequence ID" value="NZ_CP010992.1"/>
</dbReference>
<sequence length="314" mass="36040">MKTIFIFPLFFFFLSCKEKKETRLQPNSKDSITIATPKVDSVSTSNQNVGDKITNSKNTDCYDYLTELVRSSNFPFSEWDIPKEKINLIIDEHNNEFIRAKLAYDTNGTGTIGWIEYYLKTGILKNTSANLEVPEVLKYDKNLKTKFDTCIKNGNNEKSLQNKNLSLEKNYKSCKNIDLPISYSYEFISELPNFKEVPDDFKSIYQLEHLQGLKQINLKSNEIFKPVLITGYLDSGESEMYIVLLDDSYNFKDKILLYGSEEIEAGESISTTFEISKSFEIKINKSKINNSGKSKKISSIIHKINLDGTFSKIK</sequence>
<evidence type="ECO:0000313" key="2">
    <source>
        <dbReference type="Proteomes" id="UP000304840"/>
    </source>
</evidence>
<evidence type="ECO:0000313" key="1">
    <source>
        <dbReference type="EMBL" id="QCV57092.1"/>
    </source>
</evidence>
<gene>
    <name evidence="1" type="ORF">UN65_14645</name>
</gene>
<dbReference type="Proteomes" id="UP000304840">
    <property type="component" value="Chromosome"/>
</dbReference>
<protein>
    <recommendedName>
        <fullName evidence="3">Lipoprotein</fullName>
    </recommendedName>
</protein>
<reference evidence="1 2" key="2">
    <citation type="submission" date="2019-05" db="EMBL/GenBank/DDBJ databases">
        <authorList>
            <person name="Ravantti J.J."/>
        </authorList>
    </citation>
    <scope>NUCLEOTIDE SEQUENCE [LARGE SCALE GENOMIC DNA]</scope>
    <source>
        <strain evidence="1 2">B185</strain>
    </source>
</reference>
<dbReference type="InterPro" id="IPR018247">
    <property type="entry name" value="EF_Hand_1_Ca_BS"/>
</dbReference>
<evidence type="ECO:0008006" key="3">
    <source>
        <dbReference type="Google" id="ProtNLM"/>
    </source>
</evidence>
<dbReference type="AlphaFoldDB" id="A0AAJ3ZK53"/>
<reference evidence="2" key="1">
    <citation type="submission" date="2016-03" db="EMBL/GenBank/DDBJ databases">
        <title>Flavobacterium columnare strain B185, complete genome.</title>
        <authorList>
            <person name="Sundberg L.-R."/>
            <person name="Papponen P."/>
            <person name="Laanto E."/>
        </authorList>
    </citation>
    <scope>NUCLEOTIDE SEQUENCE [LARGE SCALE GENOMIC DNA]</scope>
    <source>
        <strain evidence="2">B185</strain>
    </source>
</reference>
<dbReference type="PROSITE" id="PS00018">
    <property type="entry name" value="EF_HAND_1"/>
    <property type="match status" value="1"/>
</dbReference>
<dbReference type="PROSITE" id="PS51257">
    <property type="entry name" value="PROKAR_LIPOPROTEIN"/>
    <property type="match status" value="1"/>
</dbReference>
<name>A0AAJ3ZK53_9FLAO</name>
<dbReference type="EMBL" id="CP010992">
    <property type="protein sequence ID" value="QCV57092.1"/>
    <property type="molecule type" value="Genomic_DNA"/>
</dbReference>
<accession>A0AAJ3ZK53</accession>
<organism evidence="1 2">
    <name type="scientific">Flavobacterium columnare</name>
    <dbReference type="NCBI Taxonomy" id="996"/>
    <lineage>
        <taxon>Bacteria</taxon>
        <taxon>Pseudomonadati</taxon>
        <taxon>Bacteroidota</taxon>
        <taxon>Flavobacteriia</taxon>
        <taxon>Flavobacteriales</taxon>
        <taxon>Flavobacteriaceae</taxon>
        <taxon>Flavobacterium</taxon>
    </lineage>
</organism>
<proteinExistence type="predicted"/>